<proteinExistence type="predicted"/>
<name>A0A977PW06_9CYAN</name>
<dbReference type="KEGG" id="wna:KA717_31255"/>
<protein>
    <submittedName>
        <fullName evidence="1">Nucleotidyltransferase family protein</fullName>
    </submittedName>
</protein>
<organism evidence="1">
    <name type="scientific">Woronichinia naegeliana WA131</name>
    <dbReference type="NCBI Taxonomy" id="2824559"/>
    <lineage>
        <taxon>Bacteria</taxon>
        <taxon>Bacillati</taxon>
        <taxon>Cyanobacteriota</taxon>
        <taxon>Cyanophyceae</taxon>
        <taxon>Synechococcales</taxon>
        <taxon>Coelosphaeriaceae</taxon>
        <taxon>Woronichinia</taxon>
    </lineage>
</organism>
<reference evidence="1" key="1">
    <citation type="submission" date="2021-04" db="EMBL/GenBank/DDBJ databases">
        <title>Genome sequence of Woronichinia naegeliana from Washington state freshwater lake bloom.</title>
        <authorList>
            <person name="Dreher T.W."/>
        </authorList>
    </citation>
    <scope>NUCLEOTIDE SEQUENCE</scope>
    <source>
        <strain evidence="1">WA131</strain>
    </source>
</reference>
<dbReference type="Pfam" id="PF14907">
    <property type="entry name" value="NTP_transf_5"/>
    <property type="match status" value="1"/>
</dbReference>
<dbReference type="Proteomes" id="UP001065613">
    <property type="component" value="Chromosome"/>
</dbReference>
<dbReference type="InterPro" id="IPR039498">
    <property type="entry name" value="NTP_transf_5"/>
</dbReference>
<evidence type="ECO:0000313" key="1">
    <source>
        <dbReference type="EMBL" id="UXE60100.1"/>
    </source>
</evidence>
<dbReference type="EMBL" id="CP073041">
    <property type="protein sequence ID" value="UXE60100.1"/>
    <property type="molecule type" value="Genomic_DNA"/>
</dbReference>
<sequence>MGALLYFQLQSLPDLRVPLIIQESLKDIYRKNTFFNMALMGELKSILNLFNSHKIPVIVLKGAYLAKEVYSKIGLREMVDIDLLVPDDKVEQAAKLLEILDYQSIGDYDASLEVEKSSGHQLPPFRKSFALPVIEIHWTICDPNETYQFDLTELWQRAKNTDFFGETALALAPEDLMLHLCHHASYHHKFNIGVRPLCDLARIIEHFQDQLDWQALQTTAERWQWQKGLYIMLAFAHYSLGVDLPNLILQAIEHGGIDQPTLAITKDELFVNRSTNNQHLSFKMTIPLVNFIEQPHFMEKIKLMIQQIFLNAQMMSERYPVESKYTDPKLYFYYLIRIRDLWQRYYQYTQQSMLGNTEVSAVTRRKYLLNQWLQEKSQ</sequence>
<dbReference type="AlphaFoldDB" id="A0A977PW06"/>
<accession>A0A977PW06</accession>
<gene>
    <name evidence="1" type="ORF">KA717_31255</name>
</gene>